<dbReference type="STRING" id="1128970.SAMN04487935_3660"/>
<organism evidence="1 2">
    <name type="scientific">Flavobacterium noncentrifugens</name>
    <dbReference type="NCBI Taxonomy" id="1128970"/>
    <lineage>
        <taxon>Bacteria</taxon>
        <taxon>Pseudomonadati</taxon>
        <taxon>Bacteroidota</taxon>
        <taxon>Flavobacteriia</taxon>
        <taxon>Flavobacteriales</taxon>
        <taxon>Flavobacteriaceae</taxon>
        <taxon>Flavobacterium</taxon>
    </lineage>
</organism>
<protein>
    <submittedName>
        <fullName evidence="1">Uncharacterized protein</fullName>
    </submittedName>
</protein>
<dbReference type="Proteomes" id="UP000199580">
    <property type="component" value="Unassembled WGS sequence"/>
</dbReference>
<name>A0A1G9CUP5_9FLAO</name>
<keyword evidence="2" id="KW-1185">Reference proteome</keyword>
<proteinExistence type="predicted"/>
<evidence type="ECO:0000313" key="2">
    <source>
        <dbReference type="Proteomes" id="UP000199580"/>
    </source>
</evidence>
<sequence>MKIGFCMQHGIKQSLIWYHFTLVRKNHFFANQTKRKPKPHQNNTKPKHGMDAAWMYHSHGTAAVCFFKIFL</sequence>
<dbReference type="RefSeq" id="WP_139171804.1">
    <property type="nucleotide sequence ID" value="NZ_BKAI01000010.1"/>
</dbReference>
<gene>
    <name evidence="1" type="ORF">SAMN04487935_3660</name>
</gene>
<accession>A0A1G9CUP5</accession>
<evidence type="ECO:0000313" key="1">
    <source>
        <dbReference type="EMBL" id="SDK55383.1"/>
    </source>
</evidence>
<reference evidence="1 2" key="1">
    <citation type="submission" date="2016-10" db="EMBL/GenBank/DDBJ databases">
        <authorList>
            <person name="de Groot N.N."/>
        </authorList>
    </citation>
    <scope>NUCLEOTIDE SEQUENCE [LARGE SCALE GENOMIC DNA]</scope>
    <source>
        <strain evidence="1 2">CGMCC 1.10076</strain>
    </source>
</reference>
<dbReference type="EMBL" id="FNEZ01000007">
    <property type="protein sequence ID" value="SDK55383.1"/>
    <property type="molecule type" value="Genomic_DNA"/>
</dbReference>
<dbReference type="AlphaFoldDB" id="A0A1G9CUP5"/>